<keyword evidence="2" id="KW-0812">Transmembrane</keyword>
<protein>
    <submittedName>
        <fullName evidence="3">Uncharacterized protein</fullName>
    </submittedName>
</protein>
<keyword evidence="2" id="KW-1133">Transmembrane helix</keyword>
<keyword evidence="4" id="KW-1185">Reference proteome</keyword>
<feature type="transmembrane region" description="Helical" evidence="2">
    <location>
        <begin position="146"/>
        <end position="167"/>
    </location>
</feature>
<dbReference type="Proteomes" id="UP001328107">
    <property type="component" value="Unassembled WGS sequence"/>
</dbReference>
<sequence>MGEKSEQSMSEGGTMQTDVSSFHSNDDTQSSIELEDAVYDFDRTELDRIVGQIPDTPNTRKSVTFDFTPRNASSSSSFPFPPPLQTRWGSDDGSTANTFGREVEIVNAGKVVDERPLLPTHRDSIIRRESVLGDISERKTHYMTTWVIFLLLCISFFLGGLFVSSFLPSLLIPLQLLPLASQSPSLPLLSPPITTFVDAVEVSLHVNRSTRLIRVTPQKAGIEVVSSLYSQSLTPLGNFSFSFSSPTQSRKCGEHVDEFLVCCKRLEAPVCYVRDGEDLREYVIQNMESIVDVETVQGRVKILTVSLRRKEFFMYDGMSGVKKTITIPGSTLNGYDYKTGFLQNGTIYSVFEAKSSCEQMVCIEKECSPVRNPQCHLEAAFPALPVNSLVFMHCDMSTEKKDGLYKNYWCTLSQLLLPSLSTIAKSAPLQYTRAYNENKVFNGFGDYLKPSLFHVNQLHLREDGRWEAILSSYRLHSLLV</sequence>
<accession>A0AAN5I7F5</accession>
<evidence type="ECO:0000313" key="3">
    <source>
        <dbReference type="EMBL" id="GMR53191.1"/>
    </source>
</evidence>
<name>A0AAN5I7F5_9BILA</name>
<feature type="region of interest" description="Disordered" evidence="1">
    <location>
        <begin position="1"/>
        <end position="33"/>
    </location>
</feature>
<evidence type="ECO:0000256" key="1">
    <source>
        <dbReference type="SAM" id="MobiDB-lite"/>
    </source>
</evidence>
<dbReference type="EMBL" id="BTRK01000005">
    <property type="protein sequence ID" value="GMR53191.1"/>
    <property type="molecule type" value="Genomic_DNA"/>
</dbReference>
<comment type="caution">
    <text evidence="3">The sequence shown here is derived from an EMBL/GenBank/DDBJ whole genome shotgun (WGS) entry which is preliminary data.</text>
</comment>
<proteinExistence type="predicted"/>
<gene>
    <name evidence="3" type="ORF">PMAYCL1PPCAC_23386</name>
</gene>
<evidence type="ECO:0000313" key="4">
    <source>
        <dbReference type="Proteomes" id="UP001328107"/>
    </source>
</evidence>
<evidence type="ECO:0000256" key="2">
    <source>
        <dbReference type="SAM" id="Phobius"/>
    </source>
</evidence>
<reference evidence="4" key="1">
    <citation type="submission" date="2022-10" db="EMBL/GenBank/DDBJ databases">
        <title>Genome assembly of Pristionchus species.</title>
        <authorList>
            <person name="Yoshida K."/>
            <person name="Sommer R.J."/>
        </authorList>
    </citation>
    <scope>NUCLEOTIDE SEQUENCE [LARGE SCALE GENOMIC DNA]</scope>
    <source>
        <strain evidence="4">RS5460</strain>
    </source>
</reference>
<feature type="compositionally biased region" description="Polar residues" evidence="1">
    <location>
        <begin position="7"/>
        <end position="32"/>
    </location>
</feature>
<organism evidence="3 4">
    <name type="scientific">Pristionchus mayeri</name>
    <dbReference type="NCBI Taxonomy" id="1317129"/>
    <lineage>
        <taxon>Eukaryota</taxon>
        <taxon>Metazoa</taxon>
        <taxon>Ecdysozoa</taxon>
        <taxon>Nematoda</taxon>
        <taxon>Chromadorea</taxon>
        <taxon>Rhabditida</taxon>
        <taxon>Rhabditina</taxon>
        <taxon>Diplogasteromorpha</taxon>
        <taxon>Diplogasteroidea</taxon>
        <taxon>Neodiplogasteridae</taxon>
        <taxon>Pristionchus</taxon>
    </lineage>
</organism>
<dbReference type="AlphaFoldDB" id="A0AAN5I7F5"/>
<keyword evidence="2" id="KW-0472">Membrane</keyword>